<feature type="chain" id="PRO_5023088896" evidence="5">
    <location>
        <begin position="26"/>
        <end position="445"/>
    </location>
</feature>
<feature type="coiled-coil region" evidence="3">
    <location>
        <begin position="185"/>
        <end position="212"/>
    </location>
</feature>
<dbReference type="Gene3D" id="2.40.30.170">
    <property type="match status" value="1"/>
</dbReference>
<keyword evidence="5" id="KW-0732">Signal</keyword>
<evidence type="ECO:0000256" key="1">
    <source>
        <dbReference type="ARBA" id="ARBA00004196"/>
    </source>
</evidence>
<keyword evidence="7" id="KW-1185">Reference proteome</keyword>
<gene>
    <name evidence="6" type="ORF">Poly59_39720</name>
</gene>
<dbReference type="PANTHER" id="PTHR32347">
    <property type="entry name" value="EFFLUX SYSTEM COMPONENT YKNX-RELATED"/>
    <property type="match status" value="1"/>
</dbReference>
<evidence type="ECO:0000313" key="7">
    <source>
        <dbReference type="Proteomes" id="UP000317977"/>
    </source>
</evidence>
<dbReference type="GO" id="GO:0030313">
    <property type="term" value="C:cell envelope"/>
    <property type="evidence" value="ECO:0007669"/>
    <property type="project" value="UniProtKB-SubCell"/>
</dbReference>
<dbReference type="PANTHER" id="PTHR32347:SF14">
    <property type="entry name" value="EFFLUX SYSTEM COMPONENT YKNX-RELATED"/>
    <property type="match status" value="1"/>
</dbReference>
<comment type="subcellular location">
    <subcellularLocation>
        <location evidence="1">Cell envelope</location>
    </subcellularLocation>
</comment>
<dbReference type="EMBL" id="SJPX01000004">
    <property type="protein sequence ID" value="TWU49357.1"/>
    <property type="molecule type" value="Genomic_DNA"/>
</dbReference>
<evidence type="ECO:0000256" key="3">
    <source>
        <dbReference type="SAM" id="Coils"/>
    </source>
</evidence>
<keyword evidence="2 3" id="KW-0175">Coiled coil</keyword>
<evidence type="ECO:0000256" key="4">
    <source>
        <dbReference type="SAM" id="MobiDB-lite"/>
    </source>
</evidence>
<dbReference type="AlphaFoldDB" id="A0A5C6EMJ4"/>
<reference evidence="6 7" key="1">
    <citation type="submission" date="2019-02" db="EMBL/GenBank/DDBJ databases">
        <title>Deep-cultivation of Planctomycetes and their phenomic and genomic characterization uncovers novel biology.</title>
        <authorList>
            <person name="Wiegand S."/>
            <person name="Jogler M."/>
            <person name="Boedeker C."/>
            <person name="Pinto D."/>
            <person name="Vollmers J."/>
            <person name="Rivas-Marin E."/>
            <person name="Kohn T."/>
            <person name="Peeters S.H."/>
            <person name="Heuer A."/>
            <person name="Rast P."/>
            <person name="Oberbeckmann S."/>
            <person name="Bunk B."/>
            <person name="Jeske O."/>
            <person name="Meyerdierks A."/>
            <person name="Storesund J.E."/>
            <person name="Kallscheuer N."/>
            <person name="Luecker S."/>
            <person name="Lage O.M."/>
            <person name="Pohl T."/>
            <person name="Merkel B.J."/>
            <person name="Hornburger P."/>
            <person name="Mueller R.-W."/>
            <person name="Bruemmer F."/>
            <person name="Labrenz M."/>
            <person name="Spormann A.M."/>
            <person name="Op Den Camp H."/>
            <person name="Overmann J."/>
            <person name="Amann R."/>
            <person name="Jetten M.S.M."/>
            <person name="Mascher T."/>
            <person name="Medema M.H."/>
            <person name="Devos D.P."/>
            <person name="Kaster A.-K."/>
            <person name="Ovreas L."/>
            <person name="Rohde M."/>
            <person name="Galperin M.Y."/>
            <person name="Jogler C."/>
        </authorList>
    </citation>
    <scope>NUCLEOTIDE SEQUENCE [LARGE SCALE GENOMIC DNA]</scope>
    <source>
        <strain evidence="6 7">Poly59</strain>
    </source>
</reference>
<dbReference type="OrthoDB" id="243506at2"/>
<evidence type="ECO:0000313" key="6">
    <source>
        <dbReference type="EMBL" id="TWU49357.1"/>
    </source>
</evidence>
<organism evidence="6 7">
    <name type="scientific">Rubripirellula reticaptiva</name>
    <dbReference type="NCBI Taxonomy" id="2528013"/>
    <lineage>
        <taxon>Bacteria</taxon>
        <taxon>Pseudomonadati</taxon>
        <taxon>Planctomycetota</taxon>
        <taxon>Planctomycetia</taxon>
        <taxon>Pirellulales</taxon>
        <taxon>Pirellulaceae</taxon>
        <taxon>Rubripirellula</taxon>
    </lineage>
</organism>
<dbReference type="InterPro" id="IPR050465">
    <property type="entry name" value="UPF0194_transport"/>
</dbReference>
<evidence type="ECO:0000256" key="5">
    <source>
        <dbReference type="SAM" id="SignalP"/>
    </source>
</evidence>
<sequence precursor="true">MKNNMLSKTCLALLVSFCWSGMSLADKPDVKSASDLPVKTESKTEPKAETKTAPVSEEKKAEPKTVDVNGVFEAVVQAEIAADTEHVTSWEIKKLVEHGSLVTQGQNVVVFETEDVDEQVKKSETDLRLAKIALDDAEFEFQQFVETQKLDRAAAELARKNARQGYDNFVQVDRDRDVLSAEFNLKSSRASLENAQEELEQLQQMYLEDDLTEESEEIVLKRAKQAVEFAQFRLDGTKISSERSMQQGVPNSTAKQEESIAKAELAYKKSMHDLNSARQRREIEMQTKRDDFTKQAEKTAELKHERKQSAIASPIDGIVLYGELNRGQLGDKPSTLKTGSKVTPNQVIATIANPKKLQIHATVDQGKLDVVTEGSRCEVTCDAFPDFKANGTVKSVATVGYASGKFDCVVTFKTPKNSPAIMPTMTCKLTFADIAKEAAKETNDE</sequence>
<evidence type="ECO:0000256" key="2">
    <source>
        <dbReference type="ARBA" id="ARBA00023054"/>
    </source>
</evidence>
<comment type="caution">
    <text evidence="6">The sequence shown here is derived from an EMBL/GenBank/DDBJ whole genome shotgun (WGS) entry which is preliminary data.</text>
</comment>
<name>A0A5C6EMJ4_9BACT</name>
<feature type="signal peptide" evidence="5">
    <location>
        <begin position="1"/>
        <end position="25"/>
    </location>
</feature>
<feature type="region of interest" description="Disordered" evidence="4">
    <location>
        <begin position="29"/>
        <end position="62"/>
    </location>
</feature>
<protein>
    <submittedName>
        <fullName evidence="6">HlyD family secretion protein</fullName>
    </submittedName>
</protein>
<accession>A0A5C6EMJ4</accession>
<proteinExistence type="predicted"/>
<dbReference type="Proteomes" id="UP000317977">
    <property type="component" value="Unassembled WGS sequence"/>
</dbReference>